<evidence type="ECO:0000256" key="1">
    <source>
        <dbReference type="SAM" id="Phobius"/>
    </source>
</evidence>
<dbReference type="InterPro" id="IPR053895">
    <property type="entry name" value="DUF7011"/>
</dbReference>
<evidence type="ECO:0000259" key="2">
    <source>
        <dbReference type="Pfam" id="PF10074"/>
    </source>
</evidence>
<evidence type="ECO:0008006" key="7">
    <source>
        <dbReference type="Google" id="ProtNLM"/>
    </source>
</evidence>
<evidence type="ECO:0000259" key="4">
    <source>
        <dbReference type="Pfam" id="PF22791"/>
    </source>
</evidence>
<feature type="domain" description="T6SS Transcription factor RovC-like DNA binding" evidence="2">
    <location>
        <begin position="152"/>
        <end position="237"/>
    </location>
</feature>
<feature type="transmembrane region" description="Helical" evidence="1">
    <location>
        <begin position="15"/>
        <end position="32"/>
    </location>
</feature>
<dbReference type="Proteomes" id="UP000316993">
    <property type="component" value="Unassembled WGS sequence"/>
</dbReference>
<dbReference type="AlphaFoldDB" id="A0A543LLC6"/>
<sequence>MVDPHHVAHWYPTAAYLYVLWLDALALAWEYLRRHPDYRLDWLRRARRPDAAHRWGLRLLEDPALDARDAHPAWLPGHTGVVQLYPDADPPPDAAAFDFWNIPGHKHLLHDGKRLALIARSPGQCLRFALAPGLEDGMAVAYAHHGGAAAPARGHAPGAALADARPRPSHSALLELHTLQALDAALTGASLRDVAEGLFGVDAAAGWYSDGGLRSKVRRLVRRGDALMRGGYRRLAQLAPLEKGRFEGHAKRP</sequence>
<proteinExistence type="predicted"/>
<dbReference type="EMBL" id="VFPV01000001">
    <property type="protein sequence ID" value="TQN08196.1"/>
    <property type="molecule type" value="Genomic_DNA"/>
</dbReference>
<keyword evidence="1" id="KW-0812">Transmembrane</keyword>
<keyword evidence="1" id="KW-1133">Transmembrane helix</keyword>
<dbReference type="Pfam" id="PF20109">
    <property type="entry name" value="Trans_reg_dom"/>
    <property type="match status" value="1"/>
</dbReference>
<dbReference type="Pfam" id="PF10074">
    <property type="entry name" value="RovC_DNA-bd"/>
    <property type="match status" value="1"/>
</dbReference>
<dbReference type="InterPro" id="IPR045465">
    <property type="entry name" value="Trans_reg_dom"/>
</dbReference>
<feature type="domain" description="Transcriptional regulator-like" evidence="3">
    <location>
        <begin position="10"/>
        <end position="58"/>
    </location>
</feature>
<comment type="caution">
    <text evidence="5">The sequence shown here is derived from an EMBL/GenBank/DDBJ whole genome shotgun (WGS) entry which is preliminary data.</text>
</comment>
<accession>A0A543LLC6</accession>
<keyword evidence="1" id="KW-0472">Membrane</keyword>
<evidence type="ECO:0000313" key="5">
    <source>
        <dbReference type="EMBL" id="TQN08196.1"/>
    </source>
</evidence>
<protein>
    <recommendedName>
        <fullName evidence="7">DUF2285 domain-containing protein</fullName>
    </recommendedName>
</protein>
<dbReference type="RefSeq" id="WP_060987426.1">
    <property type="nucleotide sequence ID" value="NZ_CP117193.1"/>
</dbReference>
<dbReference type="Pfam" id="PF22791">
    <property type="entry name" value="DUF7011"/>
    <property type="match status" value="1"/>
</dbReference>
<evidence type="ECO:0000313" key="6">
    <source>
        <dbReference type="Proteomes" id="UP000316993"/>
    </source>
</evidence>
<gene>
    <name evidence="5" type="ORF">BDD18_1355</name>
</gene>
<evidence type="ECO:0000259" key="3">
    <source>
        <dbReference type="Pfam" id="PF20109"/>
    </source>
</evidence>
<organism evidence="5 6">
    <name type="scientific">Acidovorax temperans</name>
    <dbReference type="NCBI Taxonomy" id="80878"/>
    <lineage>
        <taxon>Bacteria</taxon>
        <taxon>Pseudomonadati</taxon>
        <taxon>Pseudomonadota</taxon>
        <taxon>Betaproteobacteria</taxon>
        <taxon>Burkholderiales</taxon>
        <taxon>Comamonadaceae</taxon>
        <taxon>Acidovorax</taxon>
    </lineage>
</organism>
<name>A0A543LLC6_9BURK</name>
<dbReference type="InterPro" id="IPR018754">
    <property type="entry name" value="RovC-like_DNA-bd"/>
</dbReference>
<feature type="domain" description="DUF7011" evidence="4">
    <location>
        <begin position="80"/>
        <end position="126"/>
    </location>
</feature>
<reference evidence="5 6" key="1">
    <citation type="submission" date="2019-06" db="EMBL/GenBank/DDBJ databases">
        <title>Genomic Encyclopedia of Archaeal and Bacterial Type Strains, Phase II (KMG-II): from individual species to whole genera.</title>
        <authorList>
            <person name="Goeker M."/>
        </authorList>
    </citation>
    <scope>NUCLEOTIDE SEQUENCE [LARGE SCALE GENOMIC DNA]</scope>
    <source>
        <strain evidence="5 6">DSM 7270</strain>
    </source>
</reference>